<keyword evidence="2" id="KW-1185">Reference proteome</keyword>
<sequence length="80" mass="9052">MDERRVSFSSIYSDQGEFYNFSTPTCNEAMNAVELQSEWKIDNPVWDESPSTSSGYRGPASPEMRSHHFVCSTCSKSFAL</sequence>
<accession>A0A4Y2JU40</accession>
<evidence type="ECO:0000313" key="2">
    <source>
        <dbReference type="Proteomes" id="UP000499080"/>
    </source>
</evidence>
<proteinExistence type="predicted"/>
<dbReference type="Proteomes" id="UP000499080">
    <property type="component" value="Unassembled WGS sequence"/>
</dbReference>
<reference evidence="1 2" key="1">
    <citation type="journal article" date="2019" name="Sci. Rep.">
        <title>Orb-weaving spider Araneus ventricosus genome elucidates the spidroin gene catalogue.</title>
        <authorList>
            <person name="Kono N."/>
            <person name="Nakamura H."/>
            <person name="Ohtoshi R."/>
            <person name="Moran D.A.P."/>
            <person name="Shinohara A."/>
            <person name="Yoshida Y."/>
            <person name="Fujiwara M."/>
            <person name="Mori M."/>
            <person name="Tomita M."/>
            <person name="Arakawa K."/>
        </authorList>
    </citation>
    <scope>NUCLEOTIDE SEQUENCE [LARGE SCALE GENOMIC DNA]</scope>
</reference>
<comment type="caution">
    <text evidence="1">The sequence shown here is derived from an EMBL/GenBank/DDBJ whole genome shotgun (WGS) entry which is preliminary data.</text>
</comment>
<name>A0A4Y2JU40_ARAVE</name>
<gene>
    <name evidence="1" type="ORF">AVEN_215359_1</name>
</gene>
<organism evidence="1 2">
    <name type="scientific">Araneus ventricosus</name>
    <name type="common">Orbweaver spider</name>
    <name type="synonym">Epeira ventricosa</name>
    <dbReference type="NCBI Taxonomy" id="182803"/>
    <lineage>
        <taxon>Eukaryota</taxon>
        <taxon>Metazoa</taxon>
        <taxon>Ecdysozoa</taxon>
        <taxon>Arthropoda</taxon>
        <taxon>Chelicerata</taxon>
        <taxon>Arachnida</taxon>
        <taxon>Araneae</taxon>
        <taxon>Araneomorphae</taxon>
        <taxon>Entelegynae</taxon>
        <taxon>Araneoidea</taxon>
        <taxon>Araneidae</taxon>
        <taxon>Araneus</taxon>
    </lineage>
</organism>
<evidence type="ECO:0000313" key="1">
    <source>
        <dbReference type="EMBL" id="GBM93474.1"/>
    </source>
</evidence>
<protein>
    <submittedName>
        <fullName evidence="1">Uncharacterized protein</fullName>
    </submittedName>
</protein>
<dbReference type="AlphaFoldDB" id="A0A4Y2JU40"/>
<dbReference type="EMBL" id="BGPR01003876">
    <property type="protein sequence ID" value="GBM93474.1"/>
    <property type="molecule type" value="Genomic_DNA"/>
</dbReference>